<evidence type="ECO:0000313" key="3">
    <source>
        <dbReference type="Proteomes" id="UP001144673"/>
    </source>
</evidence>
<name>A0A9W8Q247_AKAMU</name>
<dbReference type="AlphaFoldDB" id="A0A9W8Q247"/>
<dbReference type="GeneID" id="80890770"/>
<gene>
    <name evidence="2" type="ORF">LMH87_003611</name>
</gene>
<dbReference type="RefSeq" id="XP_056048410.1">
    <property type="nucleotide sequence ID" value="XM_056194709.1"/>
</dbReference>
<accession>A0A9W8Q247</accession>
<evidence type="ECO:0000313" key="2">
    <source>
        <dbReference type="EMBL" id="KAJ4144740.1"/>
    </source>
</evidence>
<comment type="caution">
    <text evidence="2">The sequence shown here is derived from an EMBL/GenBank/DDBJ whole genome shotgun (WGS) entry which is preliminary data.</text>
</comment>
<reference evidence="2" key="1">
    <citation type="journal article" date="2023" name="Access Microbiol">
        <title>De-novo genome assembly for Akanthomyces muscarius, a biocontrol agent of insect agricultural pests.</title>
        <authorList>
            <person name="Erdos Z."/>
            <person name="Studholme D.J."/>
            <person name="Raymond B."/>
            <person name="Sharma M."/>
        </authorList>
    </citation>
    <scope>NUCLEOTIDE SEQUENCE</scope>
    <source>
        <strain evidence="2">Ve6</strain>
    </source>
</reference>
<feature type="region of interest" description="Disordered" evidence="1">
    <location>
        <begin position="1"/>
        <end position="29"/>
    </location>
</feature>
<dbReference type="Proteomes" id="UP001144673">
    <property type="component" value="Chromosome 2"/>
</dbReference>
<proteinExistence type="predicted"/>
<evidence type="ECO:0000256" key="1">
    <source>
        <dbReference type="SAM" id="MobiDB-lite"/>
    </source>
</evidence>
<dbReference type="KEGG" id="amus:LMH87_003611"/>
<protein>
    <submittedName>
        <fullName evidence="2">Uncharacterized protein</fullName>
    </submittedName>
</protein>
<keyword evidence="3" id="KW-1185">Reference proteome</keyword>
<organism evidence="2 3">
    <name type="scientific">Akanthomyces muscarius</name>
    <name type="common">Entomopathogenic fungus</name>
    <name type="synonym">Lecanicillium muscarium</name>
    <dbReference type="NCBI Taxonomy" id="2231603"/>
    <lineage>
        <taxon>Eukaryota</taxon>
        <taxon>Fungi</taxon>
        <taxon>Dikarya</taxon>
        <taxon>Ascomycota</taxon>
        <taxon>Pezizomycotina</taxon>
        <taxon>Sordariomycetes</taxon>
        <taxon>Hypocreomycetidae</taxon>
        <taxon>Hypocreales</taxon>
        <taxon>Cordycipitaceae</taxon>
        <taxon>Akanthomyces</taxon>
    </lineage>
</organism>
<dbReference type="EMBL" id="JAJHUN010000011">
    <property type="protein sequence ID" value="KAJ4144740.1"/>
    <property type="molecule type" value="Genomic_DNA"/>
</dbReference>
<sequence>MARSGLRAPPKDGSPALRDEAKAEKTGSQWSKQYWWLPPGLVLVAPHYQQANLQLSSQGAVISDMSPIRESAYNTWRRNWSQQHCGRYG</sequence>